<dbReference type="AlphaFoldDB" id="A0A2G8SGA8"/>
<gene>
    <name evidence="2" type="ORF">GSI_04921</name>
</gene>
<keyword evidence="3" id="KW-1185">Reference proteome</keyword>
<protein>
    <submittedName>
        <fullName evidence="2">Uncharacterized protein</fullName>
    </submittedName>
</protein>
<keyword evidence="1" id="KW-0175">Coiled coil</keyword>
<evidence type="ECO:0000256" key="1">
    <source>
        <dbReference type="SAM" id="Coils"/>
    </source>
</evidence>
<dbReference type="OrthoDB" id="3060478at2759"/>
<dbReference type="Proteomes" id="UP000230002">
    <property type="component" value="Unassembled WGS sequence"/>
</dbReference>
<name>A0A2G8SGA8_9APHY</name>
<proteinExistence type="predicted"/>
<comment type="caution">
    <text evidence="2">The sequence shown here is derived from an EMBL/GenBank/DDBJ whole genome shotgun (WGS) entry which is preliminary data.</text>
</comment>
<feature type="coiled-coil region" evidence="1">
    <location>
        <begin position="11"/>
        <end position="78"/>
    </location>
</feature>
<dbReference type="EMBL" id="AYKW01000009">
    <property type="protein sequence ID" value="PIL32804.1"/>
    <property type="molecule type" value="Genomic_DNA"/>
</dbReference>
<sequence length="370" mass="39601">MGDAAVDDGIVKFLAAQLKESRDEIQRLKQENQSLKEKLGILRADGSASSSATGGSLVAQLQAKINALQRERDEALALAETCQVVADAWKTRYEQLKPQPAESAASNLQLLGTIKTELVQFLGQQPPCPGGEDPVKFRAFMATLPATMIPESFKQESRVVFKGASKLPLLSKAAVKACIGGFAFFGDLLVWCTPPSQHACVLFPENEYNPKPATQGAPTWSKATSEWAAFVGQQRDVFYVDGENISYAGTFICHTGSKGASVSKIGDAVDETLLGALAKKTLHLDTKNPKTRSNLVKTYTPLLADLYRDDSGPATVQLLGLQRVGFNQTLFDILTTASKKRDHAAAFAADLLGGPSSDDVGSPTKRAALG</sequence>
<reference evidence="2 3" key="1">
    <citation type="journal article" date="2015" name="Sci. Rep.">
        <title>Chromosome-level genome map provides insights into diverse defense mechanisms in the medicinal fungus Ganoderma sinense.</title>
        <authorList>
            <person name="Zhu Y."/>
            <person name="Xu J."/>
            <person name="Sun C."/>
            <person name="Zhou S."/>
            <person name="Xu H."/>
            <person name="Nelson D.R."/>
            <person name="Qian J."/>
            <person name="Song J."/>
            <person name="Luo H."/>
            <person name="Xiang L."/>
            <person name="Li Y."/>
            <person name="Xu Z."/>
            <person name="Ji A."/>
            <person name="Wang L."/>
            <person name="Lu S."/>
            <person name="Hayward A."/>
            <person name="Sun W."/>
            <person name="Li X."/>
            <person name="Schwartz D.C."/>
            <person name="Wang Y."/>
            <person name="Chen S."/>
        </authorList>
    </citation>
    <scope>NUCLEOTIDE SEQUENCE [LARGE SCALE GENOMIC DNA]</scope>
    <source>
        <strain evidence="2 3">ZZ0214-1</strain>
    </source>
</reference>
<organism evidence="2 3">
    <name type="scientific">Ganoderma sinense ZZ0214-1</name>
    <dbReference type="NCBI Taxonomy" id="1077348"/>
    <lineage>
        <taxon>Eukaryota</taxon>
        <taxon>Fungi</taxon>
        <taxon>Dikarya</taxon>
        <taxon>Basidiomycota</taxon>
        <taxon>Agaricomycotina</taxon>
        <taxon>Agaricomycetes</taxon>
        <taxon>Polyporales</taxon>
        <taxon>Polyporaceae</taxon>
        <taxon>Ganoderma</taxon>
    </lineage>
</organism>
<evidence type="ECO:0000313" key="3">
    <source>
        <dbReference type="Proteomes" id="UP000230002"/>
    </source>
</evidence>
<accession>A0A2G8SGA8</accession>
<evidence type="ECO:0000313" key="2">
    <source>
        <dbReference type="EMBL" id="PIL32804.1"/>
    </source>
</evidence>